<dbReference type="PANTHER" id="PTHR30055:SF238">
    <property type="entry name" value="MYCOFACTOCIN BIOSYNTHESIS TRANSCRIPTIONAL REGULATOR MFTR-RELATED"/>
    <property type="match status" value="1"/>
</dbReference>
<dbReference type="PANTHER" id="PTHR30055">
    <property type="entry name" value="HTH-TYPE TRANSCRIPTIONAL REGULATOR RUTR"/>
    <property type="match status" value="1"/>
</dbReference>
<organism evidence="6 7">
    <name type="scientific">Streptomyces andamanensis</name>
    <dbReference type="NCBI Taxonomy" id="1565035"/>
    <lineage>
        <taxon>Bacteria</taxon>
        <taxon>Bacillati</taxon>
        <taxon>Actinomycetota</taxon>
        <taxon>Actinomycetes</taxon>
        <taxon>Kitasatosporales</taxon>
        <taxon>Streptomycetaceae</taxon>
        <taxon>Streptomyces</taxon>
    </lineage>
</organism>
<dbReference type="Gene3D" id="1.10.357.10">
    <property type="entry name" value="Tetracycline Repressor, domain 2"/>
    <property type="match status" value="1"/>
</dbReference>
<protein>
    <submittedName>
        <fullName evidence="6">TetR/AcrR family transcriptional regulator</fullName>
    </submittedName>
</protein>
<dbReference type="Pfam" id="PF00440">
    <property type="entry name" value="TetR_N"/>
    <property type="match status" value="1"/>
</dbReference>
<reference evidence="7" key="1">
    <citation type="journal article" date="2019" name="Int. J. Syst. Evol. Microbiol.">
        <title>The Global Catalogue of Microorganisms (GCM) 10K type strain sequencing project: providing services to taxonomists for standard genome sequencing and annotation.</title>
        <authorList>
            <consortium name="The Broad Institute Genomics Platform"/>
            <consortium name="The Broad Institute Genome Sequencing Center for Infectious Disease"/>
            <person name="Wu L."/>
            <person name="Ma J."/>
        </authorList>
    </citation>
    <scope>NUCLEOTIDE SEQUENCE [LARGE SCALE GENOMIC DNA]</scope>
    <source>
        <strain evidence="7">PCU 347</strain>
    </source>
</reference>
<dbReference type="PROSITE" id="PS50977">
    <property type="entry name" value="HTH_TETR_2"/>
    <property type="match status" value="1"/>
</dbReference>
<accession>A0ABV8TK05</accession>
<dbReference type="SUPFAM" id="SSF46689">
    <property type="entry name" value="Homeodomain-like"/>
    <property type="match status" value="1"/>
</dbReference>
<evidence type="ECO:0000256" key="1">
    <source>
        <dbReference type="ARBA" id="ARBA00023015"/>
    </source>
</evidence>
<dbReference type="InterPro" id="IPR009057">
    <property type="entry name" value="Homeodomain-like_sf"/>
</dbReference>
<evidence type="ECO:0000256" key="2">
    <source>
        <dbReference type="ARBA" id="ARBA00023125"/>
    </source>
</evidence>
<keyword evidence="3" id="KW-0804">Transcription</keyword>
<comment type="caution">
    <text evidence="6">The sequence shown here is derived from an EMBL/GenBank/DDBJ whole genome shotgun (WGS) entry which is preliminary data.</text>
</comment>
<evidence type="ECO:0000259" key="5">
    <source>
        <dbReference type="PROSITE" id="PS50977"/>
    </source>
</evidence>
<name>A0ABV8TK05_9ACTN</name>
<keyword evidence="1" id="KW-0805">Transcription regulation</keyword>
<dbReference type="InterPro" id="IPR050109">
    <property type="entry name" value="HTH-type_TetR-like_transc_reg"/>
</dbReference>
<keyword evidence="2 4" id="KW-0238">DNA-binding</keyword>
<evidence type="ECO:0000256" key="4">
    <source>
        <dbReference type="PROSITE-ProRule" id="PRU00335"/>
    </source>
</evidence>
<evidence type="ECO:0000313" key="7">
    <source>
        <dbReference type="Proteomes" id="UP001595824"/>
    </source>
</evidence>
<evidence type="ECO:0000256" key="3">
    <source>
        <dbReference type="ARBA" id="ARBA00023163"/>
    </source>
</evidence>
<proteinExistence type="predicted"/>
<dbReference type="InterPro" id="IPR001647">
    <property type="entry name" value="HTH_TetR"/>
</dbReference>
<feature type="domain" description="HTH tetR-type" evidence="5">
    <location>
        <begin position="4"/>
        <end position="64"/>
    </location>
</feature>
<dbReference type="RefSeq" id="WP_381741838.1">
    <property type="nucleotide sequence ID" value="NZ_JBHSDP010000024.1"/>
</dbReference>
<gene>
    <name evidence="6" type="ORF">ACFPC0_24030</name>
</gene>
<dbReference type="PRINTS" id="PR00455">
    <property type="entry name" value="HTHTETR"/>
</dbReference>
<evidence type="ECO:0000313" key="6">
    <source>
        <dbReference type="EMBL" id="MFC4330799.1"/>
    </source>
</evidence>
<keyword evidence="7" id="KW-1185">Reference proteome</keyword>
<sequence length="214" mass="23070">MSAADARSAVLAAATRLFVHRGYRNVTVGDIAREAGTALPAVYAGAGGKAAILTTLIDEGSHDPIVEWTLDAVRACGDPGEVITLLVHGIRVDNERYEDLVRVMITAAALEDTARQTLDRSDQYYRQSLGVVATRLADLTALRPGLTAERATDILWFYLGHHSWRLCVSDQGWSWEEAERWLAEQVRAAVLGTAPRRAKGTAAGAGSGTLPCRT</sequence>
<dbReference type="Proteomes" id="UP001595824">
    <property type="component" value="Unassembled WGS sequence"/>
</dbReference>
<dbReference type="EMBL" id="JBHSDP010000024">
    <property type="protein sequence ID" value="MFC4330799.1"/>
    <property type="molecule type" value="Genomic_DNA"/>
</dbReference>
<feature type="DNA-binding region" description="H-T-H motif" evidence="4">
    <location>
        <begin position="27"/>
        <end position="46"/>
    </location>
</feature>